<gene>
    <name evidence="2" type="ORF">MCOR_7541</name>
</gene>
<evidence type="ECO:0008006" key="4">
    <source>
        <dbReference type="Google" id="ProtNLM"/>
    </source>
</evidence>
<evidence type="ECO:0000313" key="2">
    <source>
        <dbReference type="EMBL" id="CAC5367763.1"/>
    </source>
</evidence>
<evidence type="ECO:0000256" key="1">
    <source>
        <dbReference type="SAM" id="MobiDB-lite"/>
    </source>
</evidence>
<feature type="region of interest" description="Disordered" evidence="1">
    <location>
        <begin position="291"/>
        <end position="310"/>
    </location>
</feature>
<feature type="region of interest" description="Disordered" evidence="1">
    <location>
        <begin position="526"/>
        <end position="565"/>
    </location>
</feature>
<protein>
    <recommendedName>
        <fullName evidence="4">DZIP3-like HEPN domain-containing protein</fullName>
    </recommendedName>
</protein>
<accession>A0A6J8AJY3</accession>
<evidence type="ECO:0000313" key="3">
    <source>
        <dbReference type="Proteomes" id="UP000507470"/>
    </source>
</evidence>
<sequence>MSDIAEHDYIRLIKVSYDIAPTVLRSFAKNFIIKPFYDNSFIKFLDKRKHALYHAWQAETPCCQCSETFQKKAYKLKREQFEKIYEISKRKAVCSNGKGVMRSKGKVTQYCLCNIETKNKTIRDKELDLTMLCLIIHDPCLNQEYIAEVENILIHRNKIAHAYSSKSFSSCEFIDIMGNLERSILKLATISDEDLHDSVKDHMVTMKSARISEEEYKSLLEKDECFFDVMKQLGLIERIVKTQEEMRQEMNENHLKMNRSLQEIKQRIGTFEEKFGLVNATINMDYLNLHRTQSQEDGNPRDVTSSLEAEADNLDEENVIKKVDLHRGRKLRGRFKINSVQQNCILMDLEANTDIFQDKDAFLKALRPLLSMIIDYGHLDRNLRGAIKINLTFKDLTEEELNVLQELAKPERYNCFRCKLLEMEVNNLRGIETKLQKRLRTEIEIQNKFEQETLNLQSQLQQAKRFEKLMKQEELRSWLYYRKVSEETDQASHSDSASQASEEYFYERTAFNRSFKKERFDRISISSDTSTGALTGEKYKDVDQQSQVHSQETASEEKNGNPLQY</sequence>
<feature type="compositionally biased region" description="Polar residues" evidence="1">
    <location>
        <begin position="544"/>
        <end position="553"/>
    </location>
</feature>
<dbReference type="OrthoDB" id="6131511at2759"/>
<proteinExistence type="predicted"/>
<keyword evidence="3" id="KW-1185">Reference proteome</keyword>
<dbReference type="Proteomes" id="UP000507470">
    <property type="component" value="Unassembled WGS sequence"/>
</dbReference>
<feature type="compositionally biased region" description="Polar residues" evidence="1">
    <location>
        <begin position="291"/>
        <end position="307"/>
    </location>
</feature>
<dbReference type="EMBL" id="CACVKT020001386">
    <property type="protein sequence ID" value="CAC5367763.1"/>
    <property type="molecule type" value="Genomic_DNA"/>
</dbReference>
<reference evidence="2 3" key="1">
    <citation type="submission" date="2020-06" db="EMBL/GenBank/DDBJ databases">
        <authorList>
            <person name="Li R."/>
            <person name="Bekaert M."/>
        </authorList>
    </citation>
    <scope>NUCLEOTIDE SEQUENCE [LARGE SCALE GENOMIC DNA]</scope>
    <source>
        <strain evidence="3">wild</strain>
    </source>
</reference>
<dbReference type="AlphaFoldDB" id="A0A6J8AJY3"/>
<name>A0A6J8AJY3_MYTCO</name>
<organism evidence="2 3">
    <name type="scientific">Mytilus coruscus</name>
    <name type="common">Sea mussel</name>
    <dbReference type="NCBI Taxonomy" id="42192"/>
    <lineage>
        <taxon>Eukaryota</taxon>
        <taxon>Metazoa</taxon>
        <taxon>Spiralia</taxon>
        <taxon>Lophotrochozoa</taxon>
        <taxon>Mollusca</taxon>
        <taxon>Bivalvia</taxon>
        <taxon>Autobranchia</taxon>
        <taxon>Pteriomorphia</taxon>
        <taxon>Mytilida</taxon>
        <taxon>Mytiloidea</taxon>
        <taxon>Mytilidae</taxon>
        <taxon>Mytilinae</taxon>
        <taxon>Mytilus</taxon>
    </lineage>
</organism>